<evidence type="ECO:0000313" key="2">
    <source>
        <dbReference type="EMBL" id="TFK99058.1"/>
    </source>
</evidence>
<feature type="compositionally biased region" description="Pro residues" evidence="1">
    <location>
        <begin position="1"/>
        <end position="10"/>
    </location>
</feature>
<protein>
    <submittedName>
        <fullName evidence="2">Uncharacterized protein</fullName>
    </submittedName>
</protein>
<feature type="region of interest" description="Disordered" evidence="1">
    <location>
        <begin position="1"/>
        <end position="69"/>
    </location>
</feature>
<organism evidence="2 3">
    <name type="scientific">Pterulicium gracile</name>
    <dbReference type="NCBI Taxonomy" id="1884261"/>
    <lineage>
        <taxon>Eukaryota</taxon>
        <taxon>Fungi</taxon>
        <taxon>Dikarya</taxon>
        <taxon>Basidiomycota</taxon>
        <taxon>Agaricomycotina</taxon>
        <taxon>Agaricomycetes</taxon>
        <taxon>Agaricomycetidae</taxon>
        <taxon>Agaricales</taxon>
        <taxon>Pleurotineae</taxon>
        <taxon>Pterulaceae</taxon>
        <taxon>Pterulicium</taxon>
    </lineage>
</organism>
<gene>
    <name evidence="2" type="ORF">BDV98DRAFT_571570</name>
</gene>
<dbReference type="AlphaFoldDB" id="A0A5C3QFY1"/>
<accession>A0A5C3QFY1</accession>
<evidence type="ECO:0000313" key="3">
    <source>
        <dbReference type="Proteomes" id="UP000305067"/>
    </source>
</evidence>
<name>A0A5C3QFY1_9AGAR</name>
<dbReference type="EMBL" id="ML178835">
    <property type="protein sequence ID" value="TFK99058.1"/>
    <property type="molecule type" value="Genomic_DNA"/>
</dbReference>
<sequence length="152" mass="16569">MQTSERPPPSQRTVSKGLAPKMAAMVIDPNGTSSDSDNETHRPVMDPQGSNSHPRAVSLTHHNRARSPSMTLSDMEAIEHAVASVPRPIPLRSRLKTSATETGVSFLPTRSRRPAGMASLWRSRCESWTTSPSFTKLLACCVSSVFPCAWLI</sequence>
<dbReference type="Proteomes" id="UP000305067">
    <property type="component" value="Unassembled WGS sequence"/>
</dbReference>
<reference evidence="2 3" key="1">
    <citation type="journal article" date="2019" name="Nat. Ecol. Evol.">
        <title>Megaphylogeny resolves global patterns of mushroom evolution.</title>
        <authorList>
            <person name="Varga T."/>
            <person name="Krizsan K."/>
            <person name="Foldi C."/>
            <person name="Dima B."/>
            <person name="Sanchez-Garcia M."/>
            <person name="Sanchez-Ramirez S."/>
            <person name="Szollosi G.J."/>
            <person name="Szarkandi J.G."/>
            <person name="Papp V."/>
            <person name="Albert L."/>
            <person name="Andreopoulos W."/>
            <person name="Angelini C."/>
            <person name="Antonin V."/>
            <person name="Barry K.W."/>
            <person name="Bougher N.L."/>
            <person name="Buchanan P."/>
            <person name="Buyck B."/>
            <person name="Bense V."/>
            <person name="Catcheside P."/>
            <person name="Chovatia M."/>
            <person name="Cooper J."/>
            <person name="Damon W."/>
            <person name="Desjardin D."/>
            <person name="Finy P."/>
            <person name="Geml J."/>
            <person name="Haridas S."/>
            <person name="Hughes K."/>
            <person name="Justo A."/>
            <person name="Karasinski D."/>
            <person name="Kautmanova I."/>
            <person name="Kiss B."/>
            <person name="Kocsube S."/>
            <person name="Kotiranta H."/>
            <person name="LaButti K.M."/>
            <person name="Lechner B.E."/>
            <person name="Liimatainen K."/>
            <person name="Lipzen A."/>
            <person name="Lukacs Z."/>
            <person name="Mihaltcheva S."/>
            <person name="Morgado L.N."/>
            <person name="Niskanen T."/>
            <person name="Noordeloos M.E."/>
            <person name="Ohm R.A."/>
            <person name="Ortiz-Santana B."/>
            <person name="Ovrebo C."/>
            <person name="Racz N."/>
            <person name="Riley R."/>
            <person name="Savchenko A."/>
            <person name="Shiryaev A."/>
            <person name="Soop K."/>
            <person name="Spirin V."/>
            <person name="Szebenyi C."/>
            <person name="Tomsovsky M."/>
            <person name="Tulloss R.E."/>
            <person name="Uehling J."/>
            <person name="Grigoriev I.V."/>
            <person name="Vagvolgyi C."/>
            <person name="Papp T."/>
            <person name="Martin F.M."/>
            <person name="Miettinen O."/>
            <person name="Hibbett D.S."/>
            <person name="Nagy L.G."/>
        </authorList>
    </citation>
    <scope>NUCLEOTIDE SEQUENCE [LARGE SCALE GENOMIC DNA]</scope>
    <source>
        <strain evidence="2 3">CBS 309.79</strain>
    </source>
</reference>
<evidence type="ECO:0000256" key="1">
    <source>
        <dbReference type="SAM" id="MobiDB-lite"/>
    </source>
</evidence>
<proteinExistence type="predicted"/>
<keyword evidence="3" id="KW-1185">Reference proteome</keyword>